<evidence type="ECO:0000313" key="1">
    <source>
        <dbReference type="EnsemblPlants" id="AUR62006811-RA:cds"/>
    </source>
</evidence>
<sequence>MKQYIDERAARVFLLAAKISAMSMSRAASIMRSDAERKATDAALARKRAKEAIDYVMSLSNWIPNVKHQKRDVLVSGSKPGYEAG</sequence>
<dbReference type="Gramene" id="AUR62006811-RA">
    <property type="protein sequence ID" value="AUR62006811-RA:cds"/>
    <property type="gene ID" value="AUR62006811"/>
</dbReference>
<dbReference type="EnsemblPlants" id="AUR62006811-RA">
    <property type="protein sequence ID" value="AUR62006811-RA:cds"/>
    <property type="gene ID" value="AUR62006811"/>
</dbReference>
<proteinExistence type="predicted"/>
<protein>
    <submittedName>
        <fullName evidence="1">Uncharacterized protein</fullName>
    </submittedName>
</protein>
<reference evidence="1" key="2">
    <citation type="submission" date="2021-03" db="UniProtKB">
        <authorList>
            <consortium name="EnsemblPlants"/>
        </authorList>
    </citation>
    <scope>IDENTIFICATION</scope>
</reference>
<reference evidence="1" key="1">
    <citation type="journal article" date="2017" name="Nature">
        <title>The genome of Chenopodium quinoa.</title>
        <authorList>
            <person name="Jarvis D.E."/>
            <person name="Ho Y.S."/>
            <person name="Lightfoot D.J."/>
            <person name="Schmoeckel S.M."/>
            <person name="Li B."/>
            <person name="Borm T.J.A."/>
            <person name="Ohyanagi H."/>
            <person name="Mineta K."/>
            <person name="Michell C.T."/>
            <person name="Saber N."/>
            <person name="Kharbatia N.M."/>
            <person name="Rupper R.R."/>
            <person name="Sharp A.R."/>
            <person name="Dally N."/>
            <person name="Boughton B.A."/>
            <person name="Woo Y.H."/>
            <person name="Gao G."/>
            <person name="Schijlen E.G.W.M."/>
            <person name="Guo X."/>
            <person name="Momin A.A."/>
            <person name="Negrao S."/>
            <person name="Al-Babili S."/>
            <person name="Gehring C."/>
            <person name="Roessner U."/>
            <person name="Jung C."/>
            <person name="Murphy K."/>
            <person name="Arold S.T."/>
            <person name="Gojobori T."/>
            <person name="van der Linden C.G."/>
            <person name="van Loo E.N."/>
            <person name="Jellen E.N."/>
            <person name="Maughan P.J."/>
            <person name="Tester M."/>
        </authorList>
    </citation>
    <scope>NUCLEOTIDE SEQUENCE [LARGE SCALE GENOMIC DNA]</scope>
    <source>
        <strain evidence="1">cv. PI 614886</strain>
    </source>
</reference>
<accession>A0A803L4M2</accession>
<evidence type="ECO:0000313" key="2">
    <source>
        <dbReference type="Proteomes" id="UP000596660"/>
    </source>
</evidence>
<dbReference type="PANTHER" id="PTHR34451:SF7">
    <property type="entry name" value="PHD FINGER FAMILY PROTEIN"/>
    <property type="match status" value="1"/>
</dbReference>
<keyword evidence="2" id="KW-1185">Reference proteome</keyword>
<dbReference type="Proteomes" id="UP000596660">
    <property type="component" value="Unplaced"/>
</dbReference>
<dbReference type="AlphaFoldDB" id="A0A803L4M2"/>
<dbReference type="PANTHER" id="PTHR34451">
    <property type="entry name" value="PHD FINGER FAMILY PROTEIN"/>
    <property type="match status" value="1"/>
</dbReference>
<name>A0A803L4M2_CHEQI</name>
<organism evidence="1 2">
    <name type="scientific">Chenopodium quinoa</name>
    <name type="common">Quinoa</name>
    <dbReference type="NCBI Taxonomy" id="63459"/>
    <lineage>
        <taxon>Eukaryota</taxon>
        <taxon>Viridiplantae</taxon>
        <taxon>Streptophyta</taxon>
        <taxon>Embryophyta</taxon>
        <taxon>Tracheophyta</taxon>
        <taxon>Spermatophyta</taxon>
        <taxon>Magnoliopsida</taxon>
        <taxon>eudicotyledons</taxon>
        <taxon>Gunneridae</taxon>
        <taxon>Pentapetalae</taxon>
        <taxon>Caryophyllales</taxon>
        <taxon>Chenopodiaceae</taxon>
        <taxon>Chenopodioideae</taxon>
        <taxon>Atripliceae</taxon>
        <taxon>Chenopodium</taxon>
    </lineage>
</organism>